<accession>A0AAV4UCS3</accession>
<evidence type="ECO:0000313" key="3">
    <source>
        <dbReference type="Proteomes" id="UP001054837"/>
    </source>
</evidence>
<evidence type="ECO:0000313" key="2">
    <source>
        <dbReference type="EMBL" id="GIY55543.1"/>
    </source>
</evidence>
<name>A0AAV4UCS3_9ARAC</name>
<feature type="region of interest" description="Disordered" evidence="1">
    <location>
        <begin position="73"/>
        <end position="113"/>
    </location>
</feature>
<feature type="compositionally biased region" description="Basic and acidic residues" evidence="1">
    <location>
        <begin position="88"/>
        <end position="109"/>
    </location>
</feature>
<proteinExistence type="predicted"/>
<protein>
    <submittedName>
        <fullName evidence="2">Uncharacterized protein</fullName>
    </submittedName>
</protein>
<keyword evidence="3" id="KW-1185">Reference proteome</keyword>
<gene>
    <name evidence="2" type="ORF">CDAR_538581</name>
</gene>
<dbReference type="Proteomes" id="UP001054837">
    <property type="component" value="Unassembled WGS sequence"/>
</dbReference>
<evidence type="ECO:0000256" key="1">
    <source>
        <dbReference type="SAM" id="MobiDB-lite"/>
    </source>
</evidence>
<dbReference type="AlphaFoldDB" id="A0AAV4UCS3"/>
<comment type="caution">
    <text evidence="2">The sequence shown here is derived from an EMBL/GenBank/DDBJ whole genome shotgun (WGS) entry which is preliminary data.</text>
</comment>
<dbReference type="EMBL" id="BPLQ01011087">
    <property type="protein sequence ID" value="GIY55543.1"/>
    <property type="molecule type" value="Genomic_DNA"/>
</dbReference>
<organism evidence="2 3">
    <name type="scientific">Caerostris darwini</name>
    <dbReference type="NCBI Taxonomy" id="1538125"/>
    <lineage>
        <taxon>Eukaryota</taxon>
        <taxon>Metazoa</taxon>
        <taxon>Ecdysozoa</taxon>
        <taxon>Arthropoda</taxon>
        <taxon>Chelicerata</taxon>
        <taxon>Arachnida</taxon>
        <taxon>Araneae</taxon>
        <taxon>Araneomorphae</taxon>
        <taxon>Entelegynae</taxon>
        <taxon>Araneoidea</taxon>
        <taxon>Araneidae</taxon>
        <taxon>Caerostris</taxon>
    </lineage>
</organism>
<sequence length="142" mass="16568">MQQGRGENKTLGFCKIKKGEGEKEMKNKLDRTEDMKTVATEEEEAKGLEFWGDQRVEIQILAISMPKKIHAPSFPKEKHIRPTNYASKDNESLRTRVIDRDESTAHEDDGTSCNIADRKNKKVLFQSEWKLSLKKRRMTEWK</sequence>
<feature type="compositionally biased region" description="Basic and acidic residues" evidence="1">
    <location>
        <begin position="22"/>
        <end position="36"/>
    </location>
</feature>
<reference evidence="2 3" key="1">
    <citation type="submission" date="2021-06" db="EMBL/GenBank/DDBJ databases">
        <title>Caerostris darwini draft genome.</title>
        <authorList>
            <person name="Kono N."/>
            <person name="Arakawa K."/>
        </authorList>
    </citation>
    <scope>NUCLEOTIDE SEQUENCE [LARGE SCALE GENOMIC DNA]</scope>
</reference>
<feature type="region of interest" description="Disordered" evidence="1">
    <location>
        <begin position="22"/>
        <end position="44"/>
    </location>
</feature>